<proteinExistence type="predicted"/>
<reference evidence="3" key="2">
    <citation type="submission" date="2024-04" db="EMBL/GenBank/DDBJ databases">
        <authorList>
            <person name="Chen Y."/>
            <person name="Shah S."/>
            <person name="Dougan E. K."/>
            <person name="Thang M."/>
            <person name="Chan C."/>
        </authorList>
    </citation>
    <scope>NUCLEOTIDE SEQUENCE [LARGE SCALE GENOMIC DNA]</scope>
</reference>
<evidence type="ECO:0000313" key="3">
    <source>
        <dbReference type="EMBL" id="CAL1146733.1"/>
    </source>
</evidence>
<feature type="region of interest" description="Disordered" evidence="1">
    <location>
        <begin position="903"/>
        <end position="926"/>
    </location>
</feature>
<dbReference type="EMBL" id="CAMXCT010001822">
    <property type="protein sequence ID" value="CAI3993358.1"/>
    <property type="molecule type" value="Genomic_DNA"/>
</dbReference>
<evidence type="ECO:0000256" key="1">
    <source>
        <dbReference type="SAM" id="MobiDB-lite"/>
    </source>
</evidence>
<name>A0A9P1CM10_9DINO</name>
<feature type="non-terminal residue" evidence="2">
    <location>
        <position position="1331"/>
    </location>
</feature>
<dbReference type="EMBL" id="CAMXCT030001822">
    <property type="protein sequence ID" value="CAL4780670.1"/>
    <property type="molecule type" value="Genomic_DNA"/>
</dbReference>
<protein>
    <submittedName>
        <fullName evidence="2">Uncharacterized protein</fullName>
    </submittedName>
</protein>
<dbReference type="Proteomes" id="UP001152797">
    <property type="component" value="Unassembled WGS sequence"/>
</dbReference>
<comment type="caution">
    <text evidence="2">The sequence shown here is derived from an EMBL/GenBank/DDBJ whole genome shotgun (WGS) entry which is preliminary data.</text>
</comment>
<gene>
    <name evidence="2" type="ORF">C1SCF055_LOCUS20118</name>
</gene>
<dbReference type="EMBL" id="CAMXCT020001822">
    <property type="protein sequence ID" value="CAL1146733.1"/>
    <property type="molecule type" value="Genomic_DNA"/>
</dbReference>
<evidence type="ECO:0000313" key="4">
    <source>
        <dbReference type="Proteomes" id="UP001152797"/>
    </source>
</evidence>
<reference evidence="2" key="1">
    <citation type="submission" date="2022-10" db="EMBL/GenBank/DDBJ databases">
        <authorList>
            <person name="Chen Y."/>
            <person name="Dougan E. K."/>
            <person name="Chan C."/>
            <person name="Rhodes N."/>
            <person name="Thang M."/>
        </authorList>
    </citation>
    <scope>NUCLEOTIDE SEQUENCE</scope>
</reference>
<evidence type="ECO:0000313" key="2">
    <source>
        <dbReference type="EMBL" id="CAI3993358.1"/>
    </source>
</evidence>
<accession>A0A9P1CM10</accession>
<dbReference type="OrthoDB" id="443056at2759"/>
<organism evidence="2">
    <name type="scientific">Cladocopium goreaui</name>
    <dbReference type="NCBI Taxonomy" id="2562237"/>
    <lineage>
        <taxon>Eukaryota</taxon>
        <taxon>Sar</taxon>
        <taxon>Alveolata</taxon>
        <taxon>Dinophyceae</taxon>
        <taxon>Suessiales</taxon>
        <taxon>Symbiodiniaceae</taxon>
        <taxon>Cladocopium</taxon>
    </lineage>
</organism>
<sequence>YVAPMAKSAALLGFLADDELPDFHLGWPGKFGRSTVVGFQFIEQYAGLAKMTEAVRETHGESTARLDYEYHRGMNILEESGFLTHCASILQGDRKGFVLWKAIKCSTWVSIAQGSCHRTWLDPLGCQTSAAVAEGNEMVGVANVVLDVSLQTYTKQFGMKMASLLPKMLERDSPQLPLAREDQQKAVAEFANLWGDGDLGDLWEDAGLPKVARYIFSAKGPAKLQRPALTGMCRMSAAGHGDVLRNAHSASSLLSGINHMNEDSLFARIKHELPDNLEDLEQLLHVFQQGRDGQLAGSNVDENALKSVMANCFSLASQHVGVGCCWSYPLREASARPLVATCAKTPAAPPMSPYLKMAAVDPNIMPSPPPKPSSSTELRGPSAVPAKAVMVKPKAVPNTAQRVQRLLHSPDRAGNGKGKGGVVRKLDAAFEKEAGWLVGILGKNPELLQQLQSKLPADDVEKLANVFGAKGPQHGDAHEPTFPPKPADMETDLNKNEIAKVKRVVTPKALTGRLEVPEDIFKLWQDPKGQEKLLRLWCKSGGIKAIFLERVEFLSVTRKTKKIDVKGGFYSEEDMQRIEKIVKFATLKKLVRKCEYDEDTNEYWVNIRTEGVLSREDIEELSRKRSHEQDTAVGADFFSGMPDGLDELNGGFPGGLGGAPLEQELGDGSQWMPPHSPSEMFAPQPRTVKKLDGIVTALESCYDTMAELQAEGDIEVSDQVRRFATRYARGVTRLQRLHLRSRVGKTSNAPANELVEDARSAVKRDPCLVLKKISKAPLHDADNRVFEALKKAGYAFDAPITSIALSDDFQYPCIRPIDMIRKTIEAGFIDKVLGVPPSRAEQTFSQFWDKYRKIHGDHDLFDPGWGMDFNRLVPYYLHGDGGRTYKKGSILVLSMYSALGQGTAKNPVARPESASSRKRKRHDNKWGDDDDCQMGINLLGNSLANRFLFAGINVLHYKHALDRLDTLLDVWGKELRCLLDEGFEYGGHTWKVAVLGVTGDAPFLKEVGFHNRSFHNVRKSSQATTALPGICWLCSAGMTGGPRFEDTSIVSAEWIRTSGVDNPIPWTVPSPLLMHLPIDQRRPAEFYRPDIFHIYHAGVGKDFSASSCIYFLWSIFKARNIDSSLETANAELRSYLNATKDRISFSKLTFELLGYESSKSFPVGHWSKNLDTATMMKFVEKVAKDHLPIYAGDEILKLIAEASEAIGTFIRILLSSEYFLTPQQAGEAIKCGHFFLLRYMSLTKACMRNKLCLFSVKPKLHMLAHLVLRMLLQYRIDKAAVINCISESTFMAEDFIGKVARLSRRVSPRLQGLKLLYRYLIAIERAMDAEK</sequence>
<keyword evidence="4" id="KW-1185">Reference proteome</keyword>